<dbReference type="AlphaFoldDB" id="A0A4V6I8K6"/>
<dbReference type="EMBL" id="CM016762">
    <property type="protein sequence ID" value="TMS39243.1"/>
    <property type="molecule type" value="Genomic_DNA"/>
</dbReference>
<name>A0A4V6I8K6_STECR</name>
<gene>
    <name evidence="2" type="ORF">L596_005798</name>
</gene>
<organism evidence="2 3">
    <name type="scientific">Steinernema carpocapsae</name>
    <name type="common">Entomopathogenic nematode</name>
    <dbReference type="NCBI Taxonomy" id="34508"/>
    <lineage>
        <taxon>Eukaryota</taxon>
        <taxon>Metazoa</taxon>
        <taxon>Ecdysozoa</taxon>
        <taxon>Nematoda</taxon>
        <taxon>Chromadorea</taxon>
        <taxon>Rhabditida</taxon>
        <taxon>Tylenchina</taxon>
        <taxon>Panagrolaimomorpha</taxon>
        <taxon>Strongyloidoidea</taxon>
        <taxon>Steinernematidae</taxon>
        <taxon>Steinernema</taxon>
    </lineage>
</organism>
<dbReference type="EMBL" id="AZBU02000001">
    <property type="protein sequence ID" value="TMS39243.1"/>
    <property type="molecule type" value="Genomic_DNA"/>
</dbReference>
<evidence type="ECO:0000313" key="2">
    <source>
        <dbReference type="EMBL" id="TMS39243.1"/>
    </source>
</evidence>
<comment type="caution">
    <text evidence="2">The sequence shown here is derived from an EMBL/GenBank/DDBJ whole genome shotgun (WGS) entry which is preliminary data.</text>
</comment>
<proteinExistence type="predicted"/>
<protein>
    <submittedName>
        <fullName evidence="2">Uncharacterized protein</fullName>
    </submittedName>
</protein>
<keyword evidence="1" id="KW-0472">Membrane</keyword>
<reference evidence="2 3" key="2">
    <citation type="journal article" date="2019" name="G3 (Bethesda)">
        <title>Hybrid Assembly of the Genome of the Entomopathogenic Nematode Steinernema carpocapsae Identifies the X-Chromosome.</title>
        <authorList>
            <person name="Serra L."/>
            <person name="Macchietto M."/>
            <person name="Macias-Munoz A."/>
            <person name="McGill C.J."/>
            <person name="Rodriguez I.M."/>
            <person name="Rodriguez B."/>
            <person name="Murad R."/>
            <person name="Mortazavi A."/>
        </authorList>
    </citation>
    <scope>NUCLEOTIDE SEQUENCE [LARGE SCALE GENOMIC DNA]</scope>
    <source>
        <strain evidence="2 3">ALL</strain>
    </source>
</reference>
<dbReference type="Proteomes" id="UP000298663">
    <property type="component" value="Chromosome X"/>
</dbReference>
<keyword evidence="1" id="KW-0812">Transmembrane</keyword>
<evidence type="ECO:0000313" key="3">
    <source>
        <dbReference type="Proteomes" id="UP000298663"/>
    </source>
</evidence>
<keyword evidence="3" id="KW-1185">Reference proteome</keyword>
<sequence length="82" mass="9195">MHVVWPPRDRDPCENVTDVFLGPSSVRQLNSQSCFVHQRALLTLSATSWTTFFIAAGMISSRLSDLPLHDQISFFPAFKSAL</sequence>
<evidence type="ECO:0000256" key="1">
    <source>
        <dbReference type="SAM" id="Phobius"/>
    </source>
</evidence>
<keyword evidence="1" id="KW-1133">Transmembrane helix</keyword>
<accession>A0A4V6I8K6</accession>
<reference evidence="2 3" key="1">
    <citation type="journal article" date="2015" name="Genome Biol.">
        <title>Comparative genomics of Steinernema reveals deeply conserved gene regulatory networks.</title>
        <authorList>
            <person name="Dillman A.R."/>
            <person name="Macchietto M."/>
            <person name="Porter C.F."/>
            <person name="Rogers A."/>
            <person name="Williams B."/>
            <person name="Antoshechkin I."/>
            <person name="Lee M.M."/>
            <person name="Goodwin Z."/>
            <person name="Lu X."/>
            <person name="Lewis E.E."/>
            <person name="Goodrich-Blair H."/>
            <person name="Stock S.P."/>
            <person name="Adams B.J."/>
            <person name="Sternberg P.W."/>
            <person name="Mortazavi A."/>
        </authorList>
    </citation>
    <scope>NUCLEOTIDE SEQUENCE [LARGE SCALE GENOMIC DNA]</scope>
    <source>
        <strain evidence="2 3">ALL</strain>
    </source>
</reference>
<feature type="transmembrane region" description="Helical" evidence="1">
    <location>
        <begin position="40"/>
        <end position="59"/>
    </location>
</feature>